<feature type="transmembrane region" description="Helical" evidence="3">
    <location>
        <begin position="9"/>
        <end position="28"/>
    </location>
</feature>
<dbReference type="EMBL" id="UAVB01000001">
    <property type="protein sequence ID" value="SQA17997.1"/>
    <property type="molecule type" value="Genomic_DNA"/>
</dbReference>
<evidence type="ECO:0000313" key="8">
    <source>
        <dbReference type="Proteomes" id="UP000035346"/>
    </source>
</evidence>
<keyword evidence="1 3" id="KW-0812">Transmembrane</keyword>
<comment type="caution">
    <text evidence="5">The sequence shown here is derived from an EMBL/GenBank/DDBJ whole genome shotgun (WGS) entry which is preliminary data.</text>
</comment>
<dbReference type="Proteomes" id="UP000035346">
    <property type="component" value="Unassembled WGS sequence"/>
</dbReference>
<reference evidence="4 8" key="1">
    <citation type="journal article" date="2015" name="PLoS ONE">
        <title>Genomic analysis reveals the molecular basis for capsule loss in the group B streptococcus population.</title>
        <authorList>
            <consortium name="DEVANI Consortium"/>
            <person name="Rosini R."/>
            <person name="Campisi E."/>
            <person name="De Chiara M."/>
            <person name="Tettelin H."/>
            <person name="Rinaudo D."/>
            <person name="Toniolo C."/>
            <person name="Metruccio M."/>
            <person name="Guidotti S."/>
            <person name="Sorensen U.B."/>
            <person name="Kilian M."/>
            <person name="Ramirez M."/>
            <person name="Janulczyk R."/>
            <person name="Donati C."/>
            <person name="Grandi G."/>
            <person name="Margarit I."/>
        </authorList>
    </citation>
    <scope>NUCLEOTIDE SEQUENCE [LARGE SCALE GENOMIC DNA]</scope>
    <source>
        <strain evidence="4 8">DK-B-USS-215</strain>
    </source>
</reference>
<evidence type="ECO:0000313" key="4">
    <source>
        <dbReference type="EMBL" id="KLL36555.1"/>
    </source>
</evidence>
<proteinExistence type="predicted"/>
<evidence type="ECO:0000313" key="11">
    <source>
        <dbReference type="Proteomes" id="UP000255140"/>
    </source>
</evidence>
<dbReference type="Proteomes" id="UP000250200">
    <property type="component" value="Unassembled WGS sequence"/>
</dbReference>
<dbReference type="Proteomes" id="UP000255140">
    <property type="component" value="Unassembled WGS sequence"/>
</dbReference>
<evidence type="ECO:0000313" key="9">
    <source>
        <dbReference type="Proteomes" id="UP000250200"/>
    </source>
</evidence>
<evidence type="ECO:0000256" key="3">
    <source>
        <dbReference type="SAM" id="Phobius"/>
    </source>
</evidence>
<evidence type="ECO:0000256" key="2">
    <source>
        <dbReference type="ARBA" id="ARBA00022989"/>
    </source>
</evidence>
<keyword evidence="2 3" id="KW-1133">Transmembrane helix</keyword>
<dbReference type="InterPro" id="IPR009825">
    <property type="entry name" value="ECF_substrate-spec-like"/>
</dbReference>
<dbReference type="EMBL" id="UHEW01000009">
    <property type="protein sequence ID" value="SUN67363.1"/>
    <property type="molecule type" value="Genomic_DNA"/>
</dbReference>
<dbReference type="RefSeq" id="WP_001224404.1">
    <property type="nucleotide sequence ID" value="NZ_BCNI01000012.1"/>
</dbReference>
<dbReference type="PANTHER" id="PTHR37815:SF3">
    <property type="entry name" value="UPF0397 PROTEIN SPR0429"/>
    <property type="match status" value="1"/>
</dbReference>
<gene>
    <name evidence="5" type="primary">hmpT</name>
    <name evidence="5" type="ORF">NCTC8181_00983</name>
    <name evidence="6" type="ORF">NCTC8185_00803</name>
    <name evidence="7" type="ORF">NCTC9828_02420</name>
    <name evidence="4" type="ORF">WA04_09090</name>
</gene>
<name>A0A076Z1I6_STRAG</name>
<reference evidence="9 10" key="2">
    <citation type="submission" date="2018-06" db="EMBL/GenBank/DDBJ databases">
        <authorList>
            <consortium name="Pathogen Informatics"/>
            <person name="Doyle S."/>
        </authorList>
    </citation>
    <scope>NUCLEOTIDE SEQUENCE [LARGE SCALE GENOMIC DNA]</scope>
    <source>
        <strain evidence="5 9">NCTC8181</strain>
        <strain evidence="6 10">NCTC8185</strain>
        <strain evidence="7 11">NCTC9828</strain>
    </source>
</reference>
<evidence type="ECO:0000313" key="6">
    <source>
        <dbReference type="EMBL" id="SUN13595.1"/>
    </source>
</evidence>
<dbReference type="OMA" id="KWASFII"/>
<accession>A0A076Z1I6</accession>
<sequence>MRKEKTNQLVQLAIVTAISIVLGMFISIPTPTGFLTLLDAGIFFAAFYFGKKEGAVVGALAGFLIDLLKGYPNWMFFSLLIHGAQGYLAGLPGRRRLLGLISATLVMVLGYAIASGLMYGWGAVLPDIPGNIMQNMVGMVVGFALNKSLERVKK</sequence>
<evidence type="ECO:0000256" key="1">
    <source>
        <dbReference type="ARBA" id="ARBA00022692"/>
    </source>
</evidence>
<evidence type="ECO:0000313" key="10">
    <source>
        <dbReference type="Proteomes" id="UP000254076"/>
    </source>
</evidence>
<dbReference type="Proteomes" id="UP000254076">
    <property type="component" value="Unassembled WGS sequence"/>
</dbReference>
<feature type="transmembrane region" description="Helical" evidence="3">
    <location>
        <begin position="128"/>
        <end position="145"/>
    </location>
</feature>
<keyword evidence="3" id="KW-0472">Membrane</keyword>
<protein>
    <submittedName>
        <fullName evidence="4">Membrane protein</fullName>
    </submittedName>
    <submittedName>
        <fullName evidence="5">Substrate-specific component PdxU2 of predicted pyridoxin-related ECF transporter</fullName>
    </submittedName>
</protein>
<dbReference type="Pfam" id="PF07155">
    <property type="entry name" value="ECF-ribofla_trS"/>
    <property type="match status" value="1"/>
</dbReference>
<dbReference type="GO" id="GO:0016020">
    <property type="term" value="C:membrane"/>
    <property type="evidence" value="ECO:0007669"/>
    <property type="project" value="InterPro"/>
</dbReference>
<organism evidence="5 9">
    <name type="scientific">Streptococcus agalactiae</name>
    <dbReference type="NCBI Taxonomy" id="1311"/>
    <lineage>
        <taxon>Bacteria</taxon>
        <taxon>Bacillati</taxon>
        <taxon>Bacillota</taxon>
        <taxon>Bacilli</taxon>
        <taxon>Lactobacillales</taxon>
        <taxon>Streptococcaceae</taxon>
        <taxon>Streptococcus</taxon>
    </lineage>
</organism>
<evidence type="ECO:0000313" key="5">
    <source>
        <dbReference type="EMBL" id="SQA17997.1"/>
    </source>
</evidence>
<dbReference type="PANTHER" id="PTHR37815">
    <property type="entry name" value="UPF0397 PROTEIN BC_2624-RELATED"/>
    <property type="match status" value="1"/>
</dbReference>
<dbReference type="EMBL" id="LBKL01000084">
    <property type="protein sequence ID" value="KLL36555.1"/>
    <property type="molecule type" value="Genomic_DNA"/>
</dbReference>
<dbReference type="EMBL" id="UHEQ01000004">
    <property type="protein sequence ID" value="SUN13595.1"/>
    <property type="molecule type" value="Genomic_DNA"/>
</dbReference>
<evidence type="ECO:0000313" key="7">
    <source>
        <dbReference type="EMBL" id="SUN67363.1"/>
    </source>
</evidence>
<feature type="transmembrane region" description="Helical" evidence="3">
    <location>
        <begin position="97"/>
        <end position="122"/>
    </location>
</feature>
<dbReference type="AlphaFoldDB" id="A0A076Z1I6"/>
<dbReference type="Gene3D" id="1.10.1760.20">
    <property type="match status" value="1"/>
</dbReference>